<evidence type="ECO:0000256" key="4">
    <source>
        <dbReference type="ARBA" id="ARBA00022475"/>
    </source>
</evidence>
<feature type="domain" description="K Homology" evidence="14">
    <location>
        <begin position="841"/>
        <end position="916"/>
    </location>
</feature>
<feature type="domain" description="K Homology" evidence="14">
    <location>
        <begin position="634"/>
        <end position="710"/>
    </location>
</feature>
<dbReference type="PROSITE" id="PS50084">
    <property type="entry name" value="KH_TYPE_1"/>
    <property type="match status" value="8"/>
</dbReference>
<dbReference type="EMBL" id="QGKX02000095">
    <property type="protein sequence ID" value="KAF3572790.1"/>
    <property type="molecule type" value="Genomic_DNA"/>
</dbReference>
<dbReference type="PANTHER" id="PTHR10288">
    <property type="entry name" value="KH DOMAIN CONTAINING RNA BINDING PROTEIN"/>
    <property type="match status" value="1"/>
</dbReference>
<feature type="region of interest" description="Disordered" evidence="12">
    <location>
        <begin position="1"/>
        <end position="37"/>
    </location>
</feature>
<evidence type="ECO:0000256" key="8">
    <source>
        <dbReference type="ARBA" id="ARBA00022989"/>
    </source>
</evidence>
<dbReference type="FunFam" id="3.30.310.210:FF:000002">
    <property type="entry name" value="KH domain-containing protein"/>
    <property type="match status" value="4"/>
</dbReference>
<feature type="region of interest" description="Disordered" evidence="12">
    <location>
        <begin position="501"/>
        <end position="525"/>
    </location>
</feature>
<name>A0A8S9RIX9_BRACR</name>
<feature type="transmembrane region" description="Helical" evidence="13">
    <location>
        <begin position="1036"/>
        <end position="1062"/>
    </location>
</feature>
<accession>A0A8S9RIX9</accession>
<dbReference type="GO" id="GO:0003723">
    <property type="term" value="F:RNA binding"/>
    <property type="evidence" value="ECO:0007669"/>
    <property type="project" value="UniProtKB-UniRule"/>
</dbReference>
<keyword evidence="10" id="KW-0539">Nucleus</keyword>
<evidence type="ECO:0000256" key="13">
    <source>
        <dbReference type="SAM" id="Phobius"/>
    </source>
</evidence>
<comment type="caution">
    <text evidence="15">The sequence shown here is derived from an EMBL/GenBank/DDBJ whole genome shotgun (WGS) entry which is preliminary data.</text>
</comment>
<dbReference type="Pfam" id="PF00013">
    <property type="entry name" value="KH_1"/>
    <property type="match status" value="8"/>
</dbReference>
<evidence type="ECO:0000259" key="14">
    <source>
        <dbReference type="SMART" id="SM00322"/>
    </source>
</evidence>
<gene>
    <name evidence="15" type="ORF">F2Q69_00063388</name>
</gene>
<feature type="domain" description="K Homology" evidence="14">
    <location>
        <begin position="146"/>
        <end position="222"/>
    </location>
</feature>
<feature type="domain" description="K Homology" evidence="14">
    <location>
        <begin position="756"/>
        <end position="831"/>
    </location>
</feature>
<dbReference type="InterPro" id="IPR006702">
    <property type="entry name" value="CASP_dom"/>
</dbReference>
<evidence type="ECO:0000256" key="10">
    <source>
        <dbReference type="ARBA" id="ARBA00023242"/>
    </source>
</evidence>
<feature type="domain" description="K Homology" evidence="14">
    <location>
        <begin position="531"/>
        <end position="608"/>
    </location>
</feature>
<feature type="domain" description="K Homology" evidence="14">
    <location>
        <begin position="43"/>
        <end position="120"/>
    </location>
</feature>
<evidence type="ECO:0000256" key="3">
    <source>
        <dbReference type="ARBA" id="ARBA00007651"/>
    </source>
</evidence>
<dbReference type="GO" id="GO:0009911">
    <property type="term" value="P:positive regulation of flower development"/>
    <property type="evidence" value="ECO:0007669"/>
    <property type="project" value="UniProtKB-ARBA"/>
</dbReference>
<feature type="transmembrane region" description="Helical" evidence="13">
    <location>
        <begin position="1128"/>
        <end position="1149"/>
    </location>
</feature>
<dbReference type="SMART" id="SM00322">
    <property type="entry name" value="KH"/>
    <property type="match status" value="8"/>
</dbReference>
<dbReference type="GO" id="GO:0005634">
    <property type="term" value="C:nucleus"/>
    <property type="evidence" value="ECO:0007669"/>
    <property type="project" value="UniProtKB-SubCell"/>
</dbReference>
<reference evidence="15" key="1">
    <citation type="submission" date="2019-12" db="EMBL/GenBank/DDBJ databases">
        <title>Genome sequencing and annotation of Brassica cretica.</title>
        <authorList>
            <person name="Studholme D.J."/>
            <person name="Sarris P."/>
        </authorList>
    </citation>
    <scope>NUCLEOTIDE SEQUENCE</scope>
    <source>
        <strain evidence="15">PFS-109/04</strain>
        <tissue evidence="15">Leaf</tissue>
    </source>
</reference>
<keyword evidence="7 11" id="KW-0694">RNA-binding</keyword>
<feature type="domain" description="K Homology" evidence="14">
    <location>
        <begin position="353"/>
        <end position="428"/>
    </location>
</feature>
<evidence type="ECO:0000256" key="9">
    <source>
        <dbReference type="ARBA" id="ARBA00023136"/>
    </source>
</evidence>
<evidence type="ECO:0000313" key="15">
    <source>
        <dbReference type="EMBL" id="KAF3572790.1"/>
    </source>
</evidence>
<sequence>MASTLRNIHGKRSNFQSEFPGNGGSKRRNLHDDDTDHNVIGSEDTVYRYLCPVKKTGSIIGKGGEIAKQIRSETKSNMRINETLPGCEERVVTIYSTSDELNHFGEDGELVCPALDALFKVHDMVVADTNDNDDDDDDDEDLVGKQMVTVRMLVPSDQIGCVIGKGGQVIQKLRTETNAQIRVIKDNLPPCALTLSHDELLQIIGEPLVVREALYQVASLLHDNPSRFQHSLLSSPSTMYQPGGMLMCAPLTGSHRNYTARRDLADATEFCVCFICPAENVGGVIGKGGGFINQIRQETGATIRVNTSETEEDDSIIFISSKEFYEDQSPTVNAAIRLQERCSEKVGKDTNDATISTRLLVSSSHIGCLIGKGGAVISEMRSVTRANIRILQKENVPKIAREDEEMVQITGSPDAAMKALTQVILRLRANAFDMNHGLVLLPTSFPYIPQATESSKRSKYAKRDGSRDQDYSKLLPVALWFYFLVTLEMASTLRNIHGKRSNFQSEFPGNGGSKRRNLHDDDTDHNVIGSEDTVYRYLCPVKKTGSIIGKGGEIAKQIRSETKSNMRINEALPGCEERVVTIYSTSDELNHFGDDGELVCPALDALFKVHDMVVADSNDNEDDDDGDEDLVGKQMVTVRMLVPSDQIGCVIGKGGQVIQKLRTETNAQIRVIKDNLPPCALTLSHDELLQIIGEPLVVREALYQVASLLHDNPSRFQHSLLSSPSTMYQPGGMLMCAPLTGSHRNYTARRDLADATEFCVCFICPAENVGGVIGKGGGFINQIRQETGATIRVNTSETEEDDSIIFISSKEFYEDQSPTVNAAIRLQERCSEKVGKDTNDSTISTRLLVSSSHIGCLIGKGGAVISEMRSVTRANIRILQKEDVPKIAREDEEMVQITGSPDAAMKALTQVILRLRANAFDMNHGLVLLPTSFPYIPQVSESSNRSKYAKRDGSRDQDYSKLVCTVGETSSSTPSRKVITLEPKLVIKKGISTLGFVFRLFAVFGTIGSALAMGTTQESVVSLTQLVLLKAKYSDLPTLMFFVVANAVAGGYLVLSLPVSIFHIISTKAKTSRIILLAIDTVMLALVSCGASAATATVYLAHEGNTTANWPPICQQFDGFCERISGSLIGSFCAVILLMLVVINSGISLSRH</sequence>
<dbReference type="InterPro" id="IPR004088">
    <property type="entry name" value="KH_dom_type_1"/>
</dbReference>
<proteinExistence type="inferred from homology"/>
<feature type="domain" description="K Homology" evidence="14">
    <location>
        <begin position="268"/>
        <end position="343"/>
    </location>
</feature>
<keyword evidence="8 13" id="KW-1133">Transmembrane helix</keyword>
<evidence type="ECO:0000256" key="5">
    <source>
        <dbReference type="ARBA" id="ARBA00022692"/>
    </source>
</evidence>
<protein>
    <recommendedName>
        <fullName evidence="14">K Homology domain-containing protein</fullName>
    </recommendedName>
</protein>
<evidence type="ECO:0000256" key="7">
    <source>
        <dbReference type="ARBA" id="ARBA00022884"/>
    </source>
</evidence>
<evidence type="ECO:0000313" key="16">
    <source>
        <dbReference type="Proteomes" id="UP000712600"/>
    </source>
</evidence>
<evidence type="ECO:0000256" key="1">
    <source>
        <dbReference type="ARBA" id="ARBA00004123"/>
    </source>
</evidence>
<evidence type="ECO:0000256" key="2">
    <source>
        <dbReference type="ARBA" id="ARBA00004651"/>
    </source>
</evidence>
<dbReference type="Proteomes" id="UP000712600">
    <property type="component" value="Unassembled WGS sequence"/>
</dbReference>
<feature type="transmembrane region" description="Helical" evidence="13">
    <location>
        <begin position="1074"/>
        <end position="1101"/>
    </location>
</feature>
<evidence type="ECO:0000256" key="11">
    <source>
        <dbReference type="PROSITE-ProRule" id="PRU00117"/>
    </source>
</evidence>
<dbReference type="CDD" id="cd22459">
    <property type="entry name" value="KH-I_PEPPER_rpt1_like"/>
    <property type="match status" value="2"/>
</dbReference>
<dbReference type="CDD" id="cd22460">
    <property type="entry name" value="KH-I_PEPPER_rpt2_like"/>
    <property type="match status" value="4"/>
</dbReference>
<dbReference type="InterPro" id="IPR036612">
    <property type="entry name" value="KH_dom_type_1_sf"/>
</dbReference>
<dbReference type="AlphaFoldDB" id="A0A8S9RIX9"/>
<dbReference type="SUPFAM" id="SSF54791">
    <property type="entry name" value="Eukaryotic type KH-domain (KH-domain type I)"/>
    <property type="match status" value="8"/>
</dbReference>
<keyword evidence="9 13" id="KW-0472">Membrane</keyword>
<evidence type="ECO:0000256" key="12">
    <source>
        <dbReference type="SAM" id="MobiDB-lite"/>
    </source>
</evidence>
<organism evidence="15 16">
    <name type="scientific">Brassica cretica</name>
    <name type="common">Mustard</name>
    <dbReference type="NCBI Taxonomy" id="69181"/>
    <lineage>
        <taxon>Eukaryota</taxon>
        <taxon>Viridiplantae</taxon>
        <taxon>Streptophyta</taxon>
        <taxon>Embryophyta</taxon>
        <taxon>Tracheophyta</taxon>
        <taxon>Spermatophyta</taxon>
        <taxon>Magnoliopsida</taxon>
        <taxon>eudicotyledons</taxon>
        <taxon>Gunneridae</taxon>
        <taxon>Pentapetalae</taxon>
        <taxon>rosids</taxon>
        <taxon>malvids</taxon>
        <taxon>Brassicales</taxon>
        <taxon>Brassicaceae</taxon>
        <taxon>Brassiceae</taxon>
        <taxon>Brassica</taxon>
    </lineage>
</organism>
<dbReference type="Gene3D" id="3.30.310.210">
    <property type="match status" value="4"/>
</dbReference>
<keyword evidence="6" id="KW-0677">Repeat</keyword>
<dbReference type="InterPro" id="IPR006459">
    <property type="entry name" value="CASP/CASPL"/>
</dbReference>
<dbReference type="InterPro" id="IPR004087">
    <property type="entry name" value="KH_dom"/>
</dbReference>
<dbReference type="NCBIfam" id="TIGR01569">
    <property type="entry name" value="A_tha_TIGR01569"/>
    <property type="match status" value="1"/>
</dbReference>
<comment type="subcellular location">
    <subcellularLocation>
        <location evidence="2">Cell membrane</location>
        <topology evidence="2">Multi-pass membrane protein</topology>
    </subcellularLocation>
    <subcellularLocation>
        <location evidence="1">Nucleus</location>
    </subcellularLocation>
</comment>
<keyword evidence="5 13" id="KW-0812">Transmembrane</keyword>
<comment type="similarity">
    <text evidence="3">Belongs to the Casparian strip membrane proteins (CASP) family.</text>
</comment>
<evidence type="ECO:0000256" key="6">
    <source>
        <dbReference type="ARBA" id="ARBA00022737"/>
    </source>
</evidence>
<dbReference type="Pfam" id="PF04535">
    <property type="entry name" value="CASP_dom"/>
    <property type="match status" value="1"/>
</dbReference>
<dbReference type="GO" id="GO:0005886">
    <property type="term" value="C:plasma membrane"/>
    <property type="evidence" value="ECO:0007669"/>
    <property type="project" value="UniProtKB-SubCell"/>
</dbReference>
<keyword evidence="4" id="KW-1003">Cell membrane</keyword>